<accession>A0A6P6J954</accession>
<dbReference type="Pfam" id="PF07679">
    <property type="entry name" value="I-set"/>
    <property type="match status" value="1"/>
</dbReference>
<dbReference type="SMART" id="SM00408">
    <property type="entry name" value="IGc2"/>
    <property type="match status" value="3"/>
</dbReference>
<dbReference type="InterPro" id="IPR013768">
    <property type="entry name" value="ICAM_N"/>
</dbReference>
<evidence type="ECO:0000313" key="15">
    <source>
        <dbReference type="Proteomes" id="UP000515129"/>
    </source>
</evidence>
<keyword evidence="3 12" id="KW-0812">Transmembrane</keyword>
<dbReference type="Proteomes" id="UP000515129">
    <property type="component" value="Chromosome 3"/>
</dbReference>
<evidence type="ECO:0000256" key="7">
    <source>
        <dbReference type="ARBA" id="ARBA00022989"/>
    </source>
</evidence>
<evidence type="ECO:0000256" key="3">
    <source>
        <dbReference type="ARBA" id="ARBA00022692"/>
    </source>
</evidence>
<feature type="chain" id="PRO_5028282948" evidence="13">
    <location>
        <begin position="19"/>
        <end position="700"/>
    </location>
</feature>
<dbReference type="InterPro" id="IPR013098">
    <property type="entry name" value="Ig_I-set"/>
</dbReference>
<dbReference type="Pfam" id="PF03921">
    <property type="entry name" value="ICAM_N"/>
    <property type="match status" value="1"/>
</dbReference>
<evidence type="ECO:0000313" key="16">
    <source>
        <dbReference type="RefSeq" id="XP_026056954.1"/>
    </source>
</evidence>
<evidence type="ECO:0000256" key="2">
    <source>
        <dbReference type="ARBA" id="ARBA00005925"/>
    </source>
</evidence>
<feature type="domain" description="Ig-like" evidence="14">
    <location>
        <begin position="379"/>
        <end position="478"/>
    </location>
</feature>
<dbReference type="InterPro" id="IPR003599">
    <property type="entry name" value="Ig_sub"/>
</dbReference>
<keyword evidence="10" id="KW-0325">Glycoprotein</keyword>
<evidence type="ECO:0000256" key="11">
    <source>
        <dbReference type="ARBA" id="ARBA00023319"/>
    </source>
</evidence>
<evidence type="ECO:0000256" key="6">
    <source>
        <dbReference type="ARBA" id="ARBA00022889"/>
    </source>
</evidence>
<dbReference type="PANTHER" id="PTHR13771:SF9">
    <property type="entry name" value="INTERCELLULAR ADHESION MOLECULE 5"/>
    <property type="match status" value="1"/>
</dbReference>
<dbReference type="InterPro" id="IPR003987">
    <property type="entry name" value="ICAM_VCAM_N"/>
</dbReference>
<dbReference type="SMART" id="SM00409">
    <property type="entry name" value="IG"/>
    <property type="match status" value="5"/>
</dbReference>
<dbReference type="PRINTS" id="PR01472">
    <property type="entry name" value="ICAMVCAM1"/>
</dbReference>
<dbReference type="KEGG" id="caua:113042361"/>
<comment type="similarity">
    <text evidence="2">Belongs to the immunoglobulin superfamily. ICAM family.</text>
</comment>
<feature type="domain" description="Ig-like" evidence="14">
    <location>
        <begin position="212"/>
        <end position="282"/>
    </location>
</feature>
<dbReference type="GO" id="GO:0005178">
    <property type="term" value="F:integrin binding"/>
    <property type="evidence" value="ECO:0007669"/>
    <property type="project" value="InterPro"/>
</dbReference>
<dbReference type="RefSeq" id="XP_026056954.1">
    <property type="nucleotide sequence ID" value="XM_026201169.1"/>
</dbReference>
<keyword evidence="8 12" id="KW-0472">Membrane</keyword>
<dbReference type="InterPro" id="IPR013783">
    <property type="entry name" value="Ig-like_fold"/>
</dbReference>
<dbReference type="InterPro" id="IPR036179">
    <property type="entry name" value="Ig-like_dom_sf"/>
</dbReference>
<feature type="signal peptide" evidence="13">
    <location>
        <begin position="1"/>
        <end position="18"/>
    </location>
</feature>
<organism evidence="15 16">
    <name type="scientific">Carassius auratus</name>
    <name type="common">Goldfish</name>
    <dbReference type="NCBI Taxonomy" id="7957"/>
    <lineage>
        <taxon>Eukaryota</taxon>
        <taxon>Metazoa</taxon>
        <taxon>Chordata</taxon>
        <taxon>Craniata</taxon>
        <taxon>Vertebrata</taxon>
        <taxon>Euteleostomi</taxon>
        <taxon>Actinopterygii</taxon>
        <taxon>Neopterygii</taxon>
        <taxon>Teleostei</taxon>
        <taxon>Ostariophysi</taxon>
        <taxon>Cypriniformes</taxon>
        <taxon>Cyprinidae</taxon>
        <taxon>Cyprininae</taxon>
        <taxon>Carassius</taxon>
    </lineage>
</organism>
<proteinExistence type="inferred from homology"/>
<name>A0A6P6J954_CARAU</name>
<feature type="domain" description="Ig-like" evidence="14">
    <location>
        <begin position="103"/>
        <end position="202"/>
    </location>
</feature>
<protein>
    <submittedName>
        <fullName evidence="16">Hemicentin-1-like</fullName>
    </submittedName>
</protein>
<evidence type="ECO:0000256" key="4">
    <source>
        <dbReference type="ARBA" id="ARBA00022729"/>
    </source>
</evidence>
<evidence type="ECO:0000256" key="13">
    <source>
        <dbReference type="SAM" id="SignalP"/>
    </source>
</evidence>
<evidence type="ECO:0000259" key="14">
    <source>
        <dbReference type="PROSITE" id="PS50835"/>
    </source>
</evidence>
<dbReference type="Pfam" id="PF13895">
    <property type="entry name" value="Ig_2"/>
    <property type="match status" value="1"/>
</dbReference>
<evidence type="ECO:0000256" key="8">
    <source>
        <dbReference type="ARBA" id="ARBA00023136"/>
    </source>
</evidence>
<dbReference type="AlphaFoldDB" id="A0A6P6J954"/>
<dbReference type="SUPFAM" id="SSF48726">
    <property type="entry name" value="Immunoglobulin"/>
    <property type="match status" value="6"/>
</dbReference>
<evidence type="ECO:0000256" key="10">
    <source>
        <dbReference type="ARBA" id="ARBA00023180"/>
    </source>
</evidence>
<keyword evidence="5" id="KW-0677">Repeat</keyword>
<dbReference type="Gene3D" id="2.60.40.10">
    <property type="entry name" value="Immunoglobulins"/>
    <property type="match status" value="7"/>
</dbReference>
<evidence type="ECO:0000256" key="1">
    <source>
        <dbReference type="ARBA" id="ARBA00004479"/>
    </source>
</evidence>
<feature type="domain" description="Ig-like" evidence="14">
    <location>
        <begin position="21"/>
        <end position="98"/>
    </location>
</feature>
<dbReference type="InterPro" id="IPR047012">
    <property type="entry name" value="ICAM_VCAM"/>
</dbReference>
<keyword evidence="9" id="KW-1015">Disulfide bond</keyword>
<comment type="subcellular location">
    <subcellularLocation>
        <location evidence="1">Membrane</location>
        <topology evidence="1">Single-pass type I membrane protein</topology>
    </subcellularLocation>
</comment>
<dbReference type="PANTHER" id="PTHR13771">
    <property type="entry name" value="INTERCELLULAR ADHESION MOLECULE"/>
    <property type="match status" value="1"/>
</dbReference>
<gene>
    <name evidence="16" type="primary">LOC113042361</name>
</gene>
<evidence type="ECO:0000256" key="5">
    <source>
        <dbReference type="ARBA" id="ARBA00022737"/>
    </source>
</evidence>
<dbReference type="OrthoDB" id="5843397at2759"/>
<evidence type="ECO:0000256" key="9">
    <source>
        <dbReference type="ARBA" id="ARBA00023157"/>
    </source>
</evidence>
<evidence type="ECO:0000256" key="12">
    <source>
        <dbReference type="SAM" id="Phobius"/>
    </source>
</evidence>
<keyword evidence="4 13" id="KW-0732">Signal</keyword>
<keyword evidence="6" id="KW-0130">Cell adhesion</keyword>
<dbReference type="GO" id="GO:0098609">
    <property type="term" value="P:cell-cell adhesion"/>
    <property type="evidence" value="ECO:0007669"/>
    <property type="project" value="InterPro"/>
</dbReference>
<dbReference type="GO" id="GO:0016020">
    <property type="term" value="C:membrane"/>
    <property type="evidence" value="ECO:0007669"/>
    <property type="project" value="UniProtKB-SubCell"/>
</dbReference>
<dbReference type="InterPro" id="IPR003598">
    <property type="entry name" value="Ig_sub2"/>
</dbReference>
<feature type="transmembrane region" description="Helical" evidence="12">
    <location>
        <begin position="649"/>
        <end position="673"/>
    </location>
</feature>
<dbReference type="PROSITE" id="PS50835">
    <property type="entry name" value="IG_LIKE"/>
    <property type="match status" value="4"/>
</dbReference>
<sequence>MLLLQPLIGLLLISLAHGDCPILFSPVYVVVEYGKSFSVNCSSTGETDQFGLSWEKSNETIENNEDIFISVNVTDWERTLTCYMYSNEALCSQNLPVTIYKTPDNVSISIVNHRGPMIAGQQYELQCDVHDVAPVTELAVKWYKGQTLLDQTTFTEDSKTPVNVNTTLLIRPDRADDGAQYRCEAQLDLGEDGPQYPTKSLEALSAEVHYKPKHSSSTETIIQKDVVTLNCTVKANPAPVYIWYSDHLKEEISSSVLQSSTLSPGNYTCNATNSLGTDTKVFIIKSELHLSVENQCPVQLNPQRAVVRYNGSVAVNCSALVSHKGIGWEASEGAVPKTSNSLIIWRVSHLTEWDIQPFCYINYERQCQVELPVIIYKTPDNVSISIVNHTGPMIAGRQYELQCDVHDVAPVQYLTVKWYKGQTLLDQTTFTENSKTPVNVNPTLLIRPDRDDDGAQYWCEAQLDLGAEGPQHPPKETSAHINITVYYAPNIQFCNSWSPLTGTSLDSYPLNINSVLGNPRPIISWRHKASSVNSSLPLTKFDSGQYEIIASNVLSNFSCSINITVEYPPELNCSENYEVKEKTLFQFPCIADGSPKPKLSLRKNGNIIQHELFFPNWTHSGQYQVIAENQRGTINSTVTINILHDSLNYFAIVALVLGLLVFFLILVVIVLLLRRNKRGHYDLQSVKQYEMQPLGNGGPA</sequence>
<dbReference type="GeneID" id="113042361"/>
<keyword evidence="11" id="KW-0393">Immunoglobulin domain</keyword>
<reference evidence="16" key="1">
    <citation type="submission" date="2025-08" db="UniProtKB">
        <authorList>
            <consortium name="RefSeq"/>
        </authorList>
    </citation>
    <scope>IDENTIFICATION</scope>
    <source>
        <strain evidence="16">Wakin</strain>
        <tissue evidence="16">Muscle</tissue>
    </source>
</reference>
<keyword evidence="7 12" id="KW-1133">Transmembrane helix</keyword>
<keyword evidence="15" id="KW-1185">Reference proteome</keyword>
<dbReference type="InterPro" id="IPR007110">
    <property type="entry name" value="Ig-like_dom"/>
</dbReference>